<dbReference type="SUPFAM" id="SSF52317">
    <property type="entry name" value="Class I glutamine amidotransferase-like"/>
    <property type="match status" value="1"/>
</dbReference>
<proteinExistence type="predicted"/>
<dbReference type="Gene3D" id="3.40.50.880">
    <property type="match status" value="1"/>
</dbReference>
<feature type="domain" description="DJ-1/PfpI" evidence="1">
    <location>
        <begin position="43"/>
        <end position="199"/>
    </location>
</feature>
<dbReference type="InParanoid" id="A0A0H2SBH7"/>
<keyword evidence="2" id="KW-0808">Transferase</keyword>
<dbReference type="Pfam" id="PF01965">
    <property type="entry name" value="DJ-1_PfpI"/>
    <property type="match status" value="1"/>
</dbReference>
<organism evidence="2 3">
    <name type="scientific">Schizopora paradoxa</name>
    <dbReference type="NCBI Taxonomy" id="27342"/>
    <lineage>
        <taxon>Eukaryota</taxon>
        <taxon>Fungi</taxon>
        <taxon>Dikarya</taxon>
        <taxon>Basidiomycota</taxon>
        <taxon>Agaricomycotina</taxon>
        <taxon>Agaricomycetes</taxon>
        <taxon>Hymenochaetales</taxon>
        <taxon>Schizoporaceae</taxon>
        <taxon>Schizopora</taxon>
    </lineage>
</organism>
<evidence type="ECO:0000313" key="2">
    <source>
        <dbReference type="EMBL" id="KLO14256.1"/>
    </source>
</evidence>
<dbReference type="OrthoDB" id="543156at2759"/>
<dbReference type="GO" id="GO:0016740">
    <property type="term" value="F:transferase activity"/>
    <property type="evidence" value="ECO:0007669"/>
    <property type="project" value="UniProtKB-KW"/>
</dbReference>
<protein>
    <submittedName>
        <fullName evidence="2">Class I glutamine amidotransferase-like protein</fullName>
    </submittedName>
</protein>
<dbReference type="InterPro" id="IPR002818">
    <property type="entry name" value="DJ-1/PfpI"/>
</dbReference>
<dbReference type="STRING" id="27342.A0A0H2SBH7"/>
<dbReference type="EMBL" id="KQ085946">
    <property type="protein sequence ID" value="KLO14256.1"/>
    <property type="molecule type" value="Genomic_DNA"/>
</dbReference>
<dbReference type="PANTHER" id="PTHR43130">
    <property type="entry name" value="ARAC-FAMILY TRANSCRIPTIONAL REGULATOR"/>
    <property type="match status" value="1"/>
</dbReference>
<evidence type="ECO:0000313" key="3">
    <source>
        <dbReference type="Proteomes" id="UP000053477"/>
    </source>
</evidence>
<keyword evidence="2" id="KW-0315">Glutamine amidotransferase</keyword>
<dbReference type="Proteomes" id="UP000053477">
    <property type="component" value="Unassembled WGS sequence"/>
</dbReference>
<dbReference type="InterPro" id="IPR029062">
    <property type="entry name" value="Class_I_gatase-like"/>
</dbReference>
<keyword evidence="3" id="KW-1185">Reference proteome</keyword>
<dbReference type="PANTHER" id="PTHR43130:SF15">
    <property type="entry name" value="THIJ_PFPI FAMILY PROTEIN (AFU_ORTHOLOGUE AFUA_5G14240)"/>
    <property type="match status" value="1"/>
</dbReference>
<evidence type="ECO:0000259" key="1">
    <source>
        <dbReference type="Pfam" id="PF01965"/>
    </source>
</evidence>
<dbReference type="InterPro" id="IPR052158">
    <property type="entry name" value="INH-QAR"/>
</dbReference>
<name>A0A0H2SBH7_9AGAM</name>
<sequence length="233" mass="25389">MSTTNPEIWSVAVCLYDRLTPLDFQGPVGLFGFLAPEVIANKPEVLEQEGSSPFKSVPKVALDLHYLSVSLDPVVTDSGPKLVPTDLYSAEKQYDVLLVPGGSNGNPQGVPKELLEFLKKQAPKAKYVLTVCTGSWILAATGLLDGKRATTNKFTFNMVKETTSKSIEWVPKARWVVDGNYWTSSGVTAGADMANAFLQHIVGEETAKQIRGIIELSSREEGDDEFADFYGLV</sequence>
<gene>
    <name evidence="2" type="ORF">SCHPADRAFT_903435</name>
</gene>
<dbReference type="AlphaFoldDB" id="A0A0H2SBH7"/>
<reference evidence="2 3" key="1">
    <citation type="submission" date="2015-04" db="EMBL/GenBank/DDBJ databases">
        <title>Complete genome sequence of Schizopora paradoxa KUC8140, a cosmopolitan wood degrader in East Asia.</title>
        <authorList>
            <consortium name="DOE Joint Genome Institute"/>
            <person name="Min B."/>
            <person name="Park H."/>
            <person name="Jang Y."/>
            <person name="Kim J.-J."/>
            <person name="Kim K.H."/>
            <person name="Pangilinan J."/>
            <person name="Lipzen A."/>
            <person name="Riley R."/>
            <person name="Grigoriev I.V."/>
            <person name="Spatafora J.W."/>
            <person name="Choi I.-G."/>
        </authorList>
    </citation>
    <scope>NUCLEOTIDE SEQUENCE [LARGE SCALE GENOMIC DNA]</scope>
    <source>
        <strain evidence="2 3">KUC8140</strain>
    </source>
</reference>
<dbReference type="CDD" id="cd03139">
    <property type="entry name" value="GATase1_PfpI_2"/>
    <property type="match status" value="1"/>
</dbReference>
<accession>A0A0H2SBH7</accession>